<reference evidence="3 4" key="1">
    <citation type="submission" date="2018-12" db="EMBL/GenBank/DDBJ databases">
        <title>Venturia inaequalis Genome Resource.</title>
        <authorList>
            <person name="Lichtner F.J."/>
        </authorList>
    </citation>
    <scope>NUCLEOTIDE SEQUENCE [LARGE SCALE GENOMIC DNA]</scope>
    <source>
        <strain evidence="3 4">120213</strain>
    </source>
</reference>
<feature type="transmembrane region" description="Helical" evidence="2">
    <location>
        <begin position="139"/>
        <end position="157"/>
    </location>
</feature>
<evidence type="ECO:0000313" key="4">
    <source>
        <dbReference type="Proteomes" id="UP000447873"/>
    </source>
</evidence>
<feature type="compositionally biased region" description="Polar residues" evidence="1">
    <location>
        <begin position="261"/>
        <end position="272"/>
    </location>
</feature>
<dbReference type="EMBL" id="WNWS01000111">
    <property type="protein sequence ID" value="KAE9979883.1"/>
    <property type="molecule type" value="Genomic_DNA"/>
</dbReference>
<proteinExistence type="predicted"/>
<evidence type="ECO:0000313" key="3">
    <source>
        <dbReference type="EMBL" id="KAE9979883.1"/>
    </source>
</evidence>
<dbReference type="AlphaFoldDB" id="A0A8H3Z1M7"/>
<feature type="compositionally biased region" description="Gly residues" evidence="1">
    <location>
        <begin position="297"/>
        <end position="310"/>
    </location>
</feature>
<keyword evidence="2" id="KW-0812">Transmembrane</keyword>
<dbReference type="Proteomes" id="UP000447873">
    <property type="component" value="Unassembled WGS sequence"/>
</dbReference>
<feature type="compositionally biased region" description="Low complexity" evidence="1">
    <location>
        <begin position="46"/>
        <end position="80"/>
    </location>
</feature>
<protein>
    <submittedName>
        <fullName evidence="3">Uncharacterized protein</fullName>
    </submittedName>
</protein>
<comment type="caution">
    <text evidence="3">The sequence shown here is derived from an EMBL/GenBank/DDBJ whole genome shotgun (WGS) entry which is preliminary data.</text>
</comment>
<organism evidence="3 4">
    <name type="scientific">Venturia inaequalis</name>
    <name type="common">Apple scab fungus</name>
    <dbReference type="NCBI Taxonomy" id="5025"/>
    <lineage>
        <taxon>Eukaryota</taxon>
        <taxon>Fungi</taxon>
        <taxon>Dikarya</taxon>
        <taxon>Ascomycota</taxon>
        <taxon>Pezizomycotina</taxon>
        <taxon>Dothideomycetes</taxon>
        <taxon>Pleosporomycetidae</taxon>
        <taxon>Venturiales</taxon>
        <taxon>Venturiaceae</taxon>
        <taxon>Venturia</taxon>
    </lineage>
</organism>
<accession>A0A8H3Z1M7</accession>
<feature type="region of interest" description="Disordered" evidence="1">
    <location>
        <begin position="42"/>
        <end position="80"/>
    </location>
</feature>
<gene>
    <name evidence="3" type="ORF">EG328_000641</name>
</gene>
<feature type="region of interest" description="Disordered" evidence="1">
    <location>
        <begin position="169"/>
        <end position="310"/>
    </location>
</feature>
<name>A0A8H3Z1M7_VENIN</name>
<keyword evidence="2" id="KW-1133">Transmembrane helix</keyword>
<keyword evidence="2" id="KW-0472">Membrane</keyword>
<evidence type="ECO:0000256" key="2">
    <source>
        <dbReference type="SAM" id="Phobius"/>
    </source>
</evidence>
<evidence type="ECO:0000256" key="1">
    <source>
        <dbReference type="SAM" id="MobiDB-lite"/>
    </source>
</evidence>
<feature type="compositionally biased region" description="Gly residues" evidence="1">
    <location>
        <begin position="230"/>
        <end position="246"/>
    </location>
</feature>
<feature type="compositionally biased region" description="Polar residues" evidence="1">
    <location>
        <begin position="214"/>
        <end position="228"/>
    </location>
</feature>
<sequence length="310" mass="31905">MTTFLTLPTPRGQTVNTNTNIPAVAADAAAVVVSQGVLVPRQTEVSDSTATASSSSSSSPASSSSSSDSENPQTATTTTTAPILRTIDGVVYFRTSMPALDVIGIPVTTLIQGTPERPIAVWNATQAHGYEVSGIVGQWAALGVLSGFGLLFLVLFLSESVGFLRRKIRGSSSSSDDDDEFIDTKKKHGMGNAKAMDIPLSDSAIPLTDRTRRSSANVSTSRGRSPHSSMGGGAGGGMGTGGGIGGRTAEADADKRARRLSTYTSLPLSNLDNAEPYDVPGFEGSGAERRASRYYGDGEGGGQGLPGVGR</sequence>